<keyword evidence="3" id="KW-1185">Reference proteome</keyword>
<organism evidence="2 3">
    <name type="scientific">Frieseomelitta varia</name>
    <dbReference type="NCBI Taxonomy" id="561572"/>
    <lineage>
        <taxon>Eukaryota</taxon>
        <taxon>Metazoa</taxon>
        <taxon>Ecdysozoa</taxon>
        <taxon>Arthropoda</taxon>
        <taxon>Hexapoda</taxon>
        <taxon>Insecta</taxon>
        <taxon>Pterygota</taxon>
        <taxon>Neoptera</taxon>
        <taxon>Endopterygota</taxon>
        <taxon>Hymenoptera</taxon>
        <taxon>Apocrita</taxon>
        <taxon>Aculeata</taxon>
        <taxon>Apoidea</taxon>
        <taxon>Anthophila</taxon>
        <taxon>Apidae</taxon>
        <taxon>Frieseomelitta</taxon>
    </lineage>
</organism>
<evidence type="ECO:0000313" key="3">
    <source>
        <dbReference type="Proteomes" id="UP000655588"/>
    </source>
</evidence>
<protein>
    <submittedName>
        <fullName evidence="2">Uncharacterized protein</fullName>
    </submittedName>
</protein>
<dbReference type="Proteomes" id="UP000655588">
    <property type="component" value="Unassembled WGS sequence"/>
</dbReference>
<dbReference type="AlphaFoldDB" id="A0A833SHM8"/>
<comment type="caution">
    <text evidence="2">The sequence shown here is derived from an EMBL/GenBank/DDBJ whole genome shotgun (WGS) entry which is preliminary data.</text>
</comment>
<gene>
    <name evidence="2" type="ORF">E2986_13304</name>
</gene>
<dbReference type="EMBL" id="WNWW01000196">
    <property type="protein sequence ID" value="KAF3428827.1"/>
    <property type="molecule type" value="Genomic_DNA"/>
</dbReference>
<evidence type="ECO:0000256" key="1">
    <source>
        <dbReference type="SAM" id="MobiDB-lite"/>
    </source>
</evidence>
<proteinExistence type="predicted"/>
<evidence type="ECO:0000313" key="2">
    <source>
        <dbReference type="EMBL" id="KAF3428827.1"/>
    </source>
</evidence>
<reference evidence="2" key="1">
    <citation type="submission" date="2019-11" db="EMBL/GenBank/DDBJ databases">
        <title>The nuclear and mitochondrial genomes of Frieseomelitta varia - a highly eusocial stingless bee (Meliponini) with a permanently sterile worker caste.</title>
        <authorList>
            <person name="Freitas F.C.P."/>
            <person name="Lourenco A.P."/>
            <person name="Nunes F.M.F."/>
            <person name="Paschoal A.R."/>
            <person name="Abreu F.C.P."/>
            <person name="Barbin F.O."/>
            <person name="Bataglia L."/>
            <person name="Cardoso-Junior C.A.M."/>
            <person name="Cervoni M.S."/>
            <person name="Silva S.R."/>
            <person name="Dalarmi F."/>
            <person name="Del Lama M.A."/>
            <person name="Depintor T.S."/>
            <person name="Ferreira K.M."/>
            <person name="Goria P.S."/>
            <person name="Jaskot M.C."/>
            <person name="Lago D.C."/>
            <person name="Luna-Lucena D."/>
            <person name="Moda L.M."/>
            <person name="Nascimento L."/>
            <person name="Pedrino M."/>
            <person name="Rabico F.O."/>
            <person name="Sanches F.C."/>
            <person name="Santos D.E."/>
            <person name="Santos C.G."/>
            <person name="Vieira J."/>
            <person name="Lopes T.F."/>
            <person name="Barchuk A.R."/>
            <person name="Hartfelder K."/>
            <person name="Simoes Z.L.P."/>
            <person name="Bitondi M.M.G."/>
            <person name="Pinheiro D.G."/>
        </authorList>
    </citation>
    <scope>NUCLEOTIDE SEQUENCE</scope>
    <source>
        <strain evidence="2">USP_RPSP 00005682</strain>
        <tissue evidence="2">Whole individual</tissue>
    </source>
</reference>
<name>A0A833SHM8_9HYME</name>
<accession>A0A833SHM8</accession>
<sequence>MERKVKTKMTHKWHSRGASRRHRQWLAEQQQNRKTATLGGIQLPCRQSLRVPSHPGTPSSLQLMRSPAVRWSSRSCRSLPPTPTPNYHHPLHPPLPARIAAPILLLKIQDRVYYSTHRRQTNSTKPRKREIAIQINFHVLLHARKATGYSGPLQSLFEMK</sequence>
<feature type="region of interest" description="Disordered" evidence="1">
    <location>
        <begin position="1"/>
        <end position="23"/>
    </location>
</feature>